<organism evidence="1">
    <name type="scientific">Siphoviridae sp. ct43U4</name>
    <dbReference type="NCBI Taxonomy" id="2826285"/>
    <lineage>
        <taxon>Viruses</taxon>
        <taxon>Duplodnaviria</taxon>
        <taxon>Heunggongvirae</taxon>
        <taxon>Uroviricota</taxon>
        <taxon>Caudoviricetes</taxon>
    </lineage>
</organism>
<protein>
    <submittedName>
        <fullName evidence="1">Uncharacterized protein</fullName>
    </submittedName>
</protein>
<dbReference type="EMBL" id="BK015029">
    <property type="protein sequence ID" value="DAD87874.1"/>
    <property type="molecule type" value="Genomic_DNA"/>
</dbReference>
<sequence length="102" mass="12138">MTKTFSWNSGDFEFRYISFENKDGDELTIRLCDRHDNGSFYEDSENKEINLFDLLNREINLSDILGTVKDLLTDDFEEFPNFDISNREKELESFITDFENID</sequence>
<reference evidence="1" key="1">
    <citation type="journal article" date="2021" name="Proc. Natl. Acad. Sci. U.S.A.">
        <title>A Catalog of Tens of Thousands of Viruses from Human Metagenomes Reveals Hidden Associations with Chronic Diseases.</title>
        <authorList>
            <person name="Tisza M.J."/>
            <person name="Buck C.B."/>
        </authorList>
    </citation>
    <scope>NUCLEOTIDE SEQUENCE</scope>
    <source>
        <strain evidence="1">Ct43U4</strain>
    </source>
</reference>
<proteinExistence type="predicted"/>
<name>A0A8S5N0T5_9CAUD</name>
<accession>A0A8S5N0T5</accession>
<evidence type="ECO:0000313" key="1">
    <source>
        <dbReference type="EMBL" id="DAD87874.1"/>
    </source>
</evidence>